<dbReference type="InterPro" id="IPR029055">
    <property type="entry name" value="Ntn_hydrolases_N"/>
</dbReference>
<name>A0A5S9M7T0_BACIA</name>
<evidence type="ECO:0000256" key="2">
    <source>
        <dbReference type="ARBA" id="ARBA00022962"/>
    </source>
</evidence>
<evidence type="ECO:0000313" key="3">
    <source>
        <dbReference type="EMBL" id="BBP87596.1"/>
    </source>
</evidence>
<dbReference type="Gene3D" id="3.40.50.2020">
    <property type="match status" value="1"/>
</dbReference>
<keyword evidence="2" id="KW-0315">Glutamine amidotransferase</keyword>
<sequence length="95" mass="10500">MRISSPPIAHPCFYGIDTSTHEELIASSHSVEEIRQEIGADSIAFLSVDGLMDGIGRKYDDPQRGQCLACFTGKYPTEIYEDTVLPHVKETALTK</sequence>
<accession>A0A5S9M7T0</accession>
<dbReference type="InterPro" id="IPR029057">
    <property type="entry name" value="PRTase-like"/>
</dbReference>
<organism evidence="3 4">
    <name type="scientific">Bacillus safensis</name>
    <dbReference type="NCBI Taxonomy" id="561879"/>
    <lineage>
        <taxon>Bacteria</taxon>
        <taxon>Bacillati</taxon>
        <taxon>Bacillota</taxon>
        <taxon>Bacilli</taxon>
        <taxon>Bacillales</taxon>
        <taxon>Bacillaceae</taxon>
        <taxon>Bacillus</taxon>
    </lineage>
</organism>
<gene>
    <name evidence="3" type="ORF">BsIDN1_12140</name>
</gene>
<dbReference type="PANTHER" id="PTHR11907">
    <property type="entry name" value="AMIDOPHOSPHORIBOSYLTRANSFERASE"/>
    <property type="match status" value="1"/>
</dbReference>
<evidence type="ECO:0008006" key="5">
    <source>
        <dbReference type="Google" id="ProtNLM"/>
    </source>
</evidence>
<evidence type="ECO:0000313" key="4">
    <source>
        <dbReference type="Proteomes" id="UP000464658"/>
    </source>
</evidence>
<dbReference type="Proteomes" id="UP000464658">
    <property type="component" value="Chromosome"/>
</dbReference>
<protein>
    <recommendedName>
        <fullName evidence="5">Glutamine amidotransferase type-2 domain-containing protein</fullName>
    </recommendedName>
</protein>
<evidence type="ECO:0000256" key="1">
    <source>
        <dbReference type="ARBA" id="ARBA00022679"/>
    </source>
</evidence>
<reference evidence="3 4" key="1">
    <citation type="submission" date="2019-12" db="EMBL/GenBank/DDBJ databases">
        <title>Full genome sequence of a Bacillus safensis strain isolated from commercially available natto in Indonesia.</title>
        <authorList>
            <person name="Yoshida M."/>
            <person name="Uomi M."/>
            <person name="Waturangi D."/>
            <person name="Ekaputri J.J."/>
            <person name="Setiamarga D.H.E."/>
        </authorList>
    </citation>
    <scope>NUCLEOTIDE SEQUENCE [LARGE SCALE GENOMIC DNA]</scope>
    <source>
        <strain evidence="3 4">IDN1</strain>
    </source>
</reference>
<dbReference type="GO" id="GO:0016740">
    <property type="term" value="F:transferase activity"/>
    <property type="evidence" value="ECO:0007669"/>
    <property type="project" value="UniProtKB-KW"/>
</dbReference>
<dbReference type="SUPFAM" id="SSF53271">
    <property type="entry name" value="PRTase-like"/>
    <property type="match status" value="1"/>
</dbReference>
<proteinExistence type="predicted"/>
<dbReference type="EMBL" id="AP021906">
    <property type="protein sequence ID" value="BBP87596.1"/>
    <property type="molecule type" value="Genomic_DNA"/>
</dbReference>
<dbReference type="Gene3D" id="3.60.20.10">
    <property type="entry name" value="Glutamine Phosphoribosylpyrophosphate, subunit 1, domain 1"/>
    <property type="match status" value="1"/>
</dbReference>
<keyword evidence="1" id="KW-0808">Transferase</keyword>
<dbReference type="AlphaFoldDB" id="A0A5S9M7T0"/>